<comment type="caution">
    <text evidence="2">The sequence shown here is derived from an EMBL/GenBank/DDBJ whole genome shotgun (WGS) entry which is preliminary data.</text>
</comment>
<keyword evidence="1" id="KW-0812">Transmembrane</keyword>
<evidence type="ECO:0000313" key="3">
    <source>
        <dbReference type="Proteomes" id="UP001438707"/>
    </source>
</evidence>
<sequence>MTGKVLGYGGLLLASAGLAVLGTVLHRRLERTTTPVSSGSALASVAVAPPAARAGPSFPTTPLSGTGTGAGTASTVVVGLAHKVAESENSASAMALLVPRFKAAFEAEGRLAPPPLVKVGEGGDFDFSGYSDKCTAAYGSTEGPWVLQAVLDTYGYRRPPPRQGP</sequence>
<evidence type="ECO:0000313" key="2">
    <source>
        <dbReference type="EMBL" id="KAK9845122.1"/>
    </source>
</evidence>
<gene>
    <name evidence="2" type="ORF">WJX74_010781</name>
</gene>
<keyword evidence="1" id="KW-1133">Transmembrane helix</keyword>
<evidence type="ECO:0000256" key="1">
    <source>
        <dbReference type="SAM" id="Phobius"/>
    </source>
</evidence>
<feature type="transmembrane region" description="Helical" evidence="1">
    <location>
        <begin position="6"/>
        <end position="25"/>
    </location>
</feature>
<reference evidence="2 3" key="1">
    <citation type="journal article" date="2024" name="Nat. Commun.">
        <title>Phylogenomics reveals the evolutionary origins of lichenization in chlorophyte algae.</title>
        <authorList>
            <person name="Puginier C."/>
            <person name="Libourel C."/>
            <person name="Otte J."/>
            <person name="Skaloud P."/>
            <person name="Haon M."/>
            <person name="Grisel S."/>
            <person name="Petersen M."/>
            <person name="Berrin J.G."/>
            <person name="Delaux P.M."/>
            <person name="Dal Grande F."/>
            <person name="Keller J."/>
        </authorList>
    </citation>
    <scope>NUCLEOTIDE SEQUENCE [LARGE SCALE GENOMIC DNA]</scope>
    <source>
        <strain evidence="2 3">SAG 2145</strain>
    </source>
</reference>
<organism evidence="2 3">
    <name type="scientific">Apatococcus lobatus</name>
    <dbReference type="NCBI Taxonomy" id="904363"/>
    <lineage>
        <taxon>Eukaryota</taxon>
        <taxon>Viridiplantae</taxon>
        <taxon>Chlorophyta</taxon>
        <taxon>core chlorophytes</taxon>
        <taxon>Trebouxiophyceae</taxon>
        <taxon>Chlorellales</taxon>
        <taxon>Chlorellaceae</taxon>
        <taxon>Apatococcus</taxon>
    </lineage>
</organism>
<proteinExistence type="predicted"/>
<dbReference type="Proteomes" id="UP001438707">
    <property type="component" value="Unassembled WGS sequence"/>
</dbReference>
<dbReference type="AlphaFoldDB" id="A0AAW1SH51"/>
<accession>A0AAW1SH51</accession>
<keyword evidence="1" id="KW-0472">Membrane</keyword>
<protein>
    <submittedName>
        <fullName evidence="2">Uncharacterized protein</fullName>
    </submittedName>
</protein>
<name>A0AAW1SH51_9CHLO</name>
<keyword evidence="3" id="KW-1185">Reference proteome</keyword>
<dbReference type="EMBL" id="JALJOS010000001">
    <property type="protein sequence ID" value="KAK9845122.1"/>
    <property type="molecule type" value="Genomic_DNA"/>
</dbReference>